<reference evidence="1 2" key="1">
    <citation type="submission" date="2019-06" db="EMBL/GenBank/DDBJ databases">
        <title>A novel bacterium of genus Amaricoccus, isolated from marine sediment.</title>
        <authorList>
            <person name="Huang H."/>
            <person name="Mo K."/>
            <person name="Hu Y."/>
        </authorList>
    </citation>
    <scope>NUCLEOTIDE SEQUENCE [LARGE SCALE GENOMIC DNA]</scope>
    <source>
        <strain evidence="1 2">HB172011</strain>
    </source>
</reference>
<sequence length="446" mass="47876">MGGIRIGAPVPRLPGRTPAFPEGEVARAVSPAAARPRVMVIAEAANPEWVSVPLVGWSLAHALRAVADVHLVTQIRNRDAILRAGLVEGADFTAIDSEALAGPLWRLAGALRMGEGRGWTMVQALGALSYPWFEHLVWREFGPRLRAGAFDIVHRITPLSPTVPSPIAARCRRAGVPFVIGPLNGGLPWPRGFEVARLREREWLSHLRGAHRLLPHRRATLGAAAVIVGSRHTEGEMPAGARAHYLPENGIDPGRFAPGPRRAGGPLRVCFIGRMVPYKGPDMLLEAAEPLLRAGRVEIEMIGDGPMLYELRRRRAGPGVRFRGWLDHAALREVATGCDVLAFPSIREFGGGAVLEAMALGLAPLVVDYGGPGELVRPGTGYKVALGPRAGIVAGFRAALGEMAANREEVARTGAAARAHVLAEFTWAAKAARVAEIYAEVLEERR</sequence>
<comment type="caution">
    <text evidence="1">The sequence shown here is derived from an EMBL/GenBank/DDBJ whole genome shotgun (WGS) entry which is preliminary data.</text>
</comment>
<protein>
    <submittedName>
        <fullName evidence="1">Glycosyltransferase family 4 protein</fullName>
    </submittedName>
</protein>
<dbReference type="CDD" id="cd03801">
    <property type="entry name" value="GT4_PimA-like"/>
    <property type="match status" value="1"/>
</dbReference>
<dbReference type="AlphaFoldDB" id="A0A501WLS1"/>
<dbReference type="OrthoDB" id="9790710at2"/>
<evidence type="ECO:0000313" key="2">
    <source>
        <dbReference type="Proteomes" id="UP000319255"/>
    </source>
</evidence>
<dbReference type="GO" id="GO:0016757">
    <property type="term" value="F:glycosyltransferase activity"/>
    <property type="evidence" value="ECO:0007669"/>
    <property type="project" value="TreeGrafter"/>
</dbReference>
<dbReference type="EMBL" id="VFRP01000013">
    <property type="protein sequence ID" value="TPE49742.1"/>
    <property type="molecule type" value="Genomic_DNA"/>
</dbReference>
<proteinExistence type="predicted"/>
<dbReference type="PANTHER" id="PTHR45947:SF13">
    <property type="entry name" value="TRANSFERASE"/>
    <property type="match status" value="1"/>
</dbReference>
<gene>
    <name evidence="1" type="ORF">FJM51_13955</name>
</gene>
<dbReference type="Proteomes" id="UP000319255">
    <property type="component" value="Unassembled WGS sequence"/>
</dbReference>
<dbReference type="PANTHER" id="PTHR45947">
    <property type="entry name" value="SULFOQUINOVOSYL TRANSFERASE SQD2"/>
    <property type="match status" value="1"/>
</dbReference>
<keyword evidence="1" id="KW-0808">Transferase</keyword>
<dbReference type="Gene3D" id="3.40.50.2000">
    <property type="entry name" value="Glycogen Phosphorylase B"/>
    <property type="match status" value="2"/>
</dbReference>
<name>A0A501WLS1_9RHOB</name>
<keyword evidence="2" id="KW-1185">Reference proteome</keyword>
<evidence type="ECO:0000313" key="1">
    <source>
        <dbReference type="EMBL" id="TPE49742.1"/>
    </source>
</evidence>
<dbReference type="Pfam" id="PF13692">
    <property type="entry name" value="Glyco_trans_1_4"/>
    <property type="match status" value="1"/>
</dbReference>
<dbReference type="SUPFAM" id="SSF53756">
    <property type="entry name" value="UDP-Glycosyltransferase/glycogen phosphorylase"/>
    <property type="match status" value="1"/>
</dbReference>
<dbReference type="InterPro" id="IPR050194">
    <property type="entry name" value="Glycosyltransferase_grp1"/>
</dbReference>
<accession>A0A501WLS1</accession>
<organism evidence="1 2">
    <name type="scientific">Amaricoccus solimangrovi</name>
    <dbReference type="NCBI Taxonomy" id="2589815"/>
    <lineage>
        <taxon>Bacteria</taxon>
        <taxon>Pseudomonadati</taxon>
        <taxon>Pseudomonadota</taxon>
        <taxon>Alphaproteobacteria</taxon>
        <taxon>Rhodobacterales</taxon>
        <taxon>Paracoccaceae</taxon>
        <taxon>Amaricoccus</taxon>
    </lineage>
</organism>